<dbReference type="InterPro" id="IPR013857">
    <property type="entry name" value="NADH-UbQ_OxRdtase-assoc_prot30"/>
</dbReference>
<dbReference type="InterPro" id="IPR039131">
    <property type="entry name" value="NDUFAF1"/>
</dbReference>
<dbReference type="SUPFAM" id="SSF49785">
    <property type="entry name" value="Galactose-binding domain-like"/>
    <property type="match status" value="1"/>
</dbReference>
<dbReference type="InterPro" id="IPR008979">
    <property type="entry name" value="Galactose-bd-like_sf"/>
</dbReference>
<organism evidence="3 4">
    <name type="scientific">Nonlabens tegetincola</name>
    <dbReference type="NCBI Taxonomy" id="323273"/>
    <lineage>
        <taxon>Bacteria</taxon>
        <taxon>Pseudomonadati</taxon>
        <taxon>Bacteroidota</taxon>
        <taxon>Flavobacteriia</taxon>
        <taxon>Flavobacteriales</taxon>
        <taxon>Flavobacteriaceae</taxon>
        <taxon>Nonlabens</taxon>
    </lineage>
</organism>
<dbReference type="Pfam" id="PF08547">
    <property type="entry name" value="CIA30"/>
    <property type="match status" value="1"/>
</dbReference>
<proteinExistence type="inferred from homology"/>
<keyword evidence="4" id="KW-1185">Reference proteome</keyword>
<dbReference type="eggNOG" id="COG0702">
    <property type="taxonomic scope" value="Bacteria"/>
</dbReference>
<evidence type="ECO:0000259" key="2">
    <source>
        <dbReference type="Pfam" id="PF08547"/>
    </source>
</evidence>
<sequence length="163" mass="18795">MLTTTHTITPDKNDAENWYVINDGVMGGLSQSNFEITGKQLRYYGHVSTRNNGGFASLRYNVKPLNINEVKSFKLTITGDGSDYEFRLRAAQDSWISYVYKFQTTGEKQTINFTVKDLKPQYRGRKLNKEVYNGKQLIEIGLLIGNKKEQDFEILFHNLEIIE</sequence>
<comment type="caution">
    <text evidence="3">The sequence shown here is derived from an EMBL/GenBank/DDBJ whole genome shotgun (WGS) entry which is preliminary data.</text>
</comment>
<protein>
    <recommendedName>
        <fullName evidence="2">NADH:ubiquinone oxidoreductase intermediate-associated protein 30 domain-containing protein</fullName>
    </recommendedName>
</protein>
<dbReference type="EMBL" id="BBML01000005">
    <property type="protein sequence ID" value="GAK97449.1"/>
    <property type="molecule type" value="Genomic_DNA"/>
</dbReference>
<feature type="domain" description="NADH:ubiquinone oxidoreductase intermediate-associated protein 30" evidence="2">
    <location>
        <begin position="12"/>
        <end position="154"/>
    </location>
</feature>
<evidence type="ECO:0000256" key="1">
    <source>
        <dbReference type="ARBA" id="ARBA00007884"/>
    </source>
</evidence>
<dbReference type="STRING" id="319236.BST91_02425"/>
<dbReference type="AlphaFoldDB" id="A0A090Q2Z1"/>
<dbReference type="Proteomes" id="UP000029221">
    <property type="component" value="Unassembled WGS sequence"/>
</dbReference>
<evidence type="ECO:0000313" key="3">
    <source>
        <dbReference type="EMBL" id="GAK97449.1"/>
    </source>
</evidence>
<evidence type="ECO:0000313" key="4">
    <source>
        <dbReference type="Proteomes" id="UP000029221"/>
    </source>
</evidence>
<dbReference type="PANTHER" id="PTHR13194:SF19">
    <property type="entry name" value="NAD(P)-BINDING ROSSMANN-FOLD SUPERFAMILY PROTEIN"/>
    <property type="match status" value="1"/>
</dbReference>
<accession>A0A090Q2Z1</accession>
<comment type="similarity">
    <text evidence="1">Belongs to the CIA30 family.</text>
</comment>
<dbReference type="RefSeq" id="WP_042279054.1">
    <property type="nucleotide sequence ID" value="NZ_BBML01000005.1"/>
</dbReference>
<dbReference type="PANTHER" id="PTHR13194">
    <property type="entry name" value="COMPLEX I INTERMEDIATE-ASSOCIATED PROTEIN 30"/>
    <property type="match status" value="1"/>
</dbReference>
<reference evidence="3" key="1">
    <citation type="journal article" date="2014" name="Genome Announc.">
        <title>Draft Genome Sequences of Marine Flavobacterium Nonlabens Strains NR17, NR24, NR27, NR32, NR33, and Ara13.</title>
        <authorList>
            <person name="Nakanishi M."/>
            <person name="Meirelles P."/>
            <person name="Suzuki R."/>
            <person name="Takatani N."/>
            <person name="Mino S."/>
            <person name="Suda W."/>
            <person name="Oshima K."/>
            <person name="Hattori M."/>
            <person name="Ohkuma M."/>
            <person name="Hosokawa M."/>
            <person name="Miyashita K."/>
            <person name="Thompson F.L."/>
            <person name="Niwa A."/>
            <person name="Sawabe T."/>
            <person name="Sawabe T."/>
        </authorList>
    </citation>
    <scope>NUCLEOTIDE SEQUENCE [LARGE SCALE GENOMIC DNA]</scope>
    <source>
        <strain evidence="3">JCM 19294</strain>
    </source>
</reference>
<name>A0A090Q2Z1_9FLAO</name>
<gene>
    <name evidence="3" type="ORF">JCM19294_1495</name>
</gene>